<reference evidence="2" key="2">
    <citation type="submission" date="2018-07" db="EMBL/GenBank/DDBJ databases">
        <authorList>
            <person name="Mckenzie S.K."/>
            <person name="Kronauer D.J.C."/>
        </authorList>
    </citation>
    <scope>NUCLEOTIDE SEQUENCE</scope>
    <source>
        <strain evidence="2">Clonal line C1</strain>
    </source>
</reference>
<name>A0A3L8DZP4_OOCBI</name>
<dbReference type="Proteomes" id="UP000279307">
    <property type="component" value="Chromosome 2"/>
</dbReference>
<dbReference type="EMBL" id="QOIP01000002">
    <property type="protein sequence ID" value="RLU25950.1"/>
    <property type="molecule type" value="Genomic_DNA"/>
</dbReference>
<evidence type="ECO:0000259" key="1">
    <source>
        <dbReference type="Pfam" id="PF17921"/>
    </source>
</evidence>
<comment type="caution">
    <text evidence="2">The sequence shown here is derived from an EMBL/GenBank/DDBJ whole genome shotgun (WGS) entry which is preliminary data.</text>
</comment>
<dbReference type="OrthoDB" id="8057024at2759"/>
<feature type="domain" description="Integrase zinc-binding" evidence="1">
    <location>
        <begin position="327"/>
        <end position="379"/>
    </location>
</feature>
<protein>
    <recommendedName>
        <fullName evidence="1">Integrase zinc-binding domain-containing protein</fullName>
    </recommendedName>
</protein>
<accession>A0A3L8DZP4</accession>
<dbReference type="InterPro" id="IPR041588">
    <property type="entry name" value="Integrase_H2C2"/>
</dbReference>
<reference evidence="2" key="1">
    <citation type="journal article" date="2018" name="Genome Res.">
        <title>The genomic architecture and molecular evolution of ant odorant receptors.</title>
        <authorList>
            <person name="McKenzie S.K."/>
            <person name="Kronauer D.J.C."/>
        </authorList>
    </citation>
    <scope>NUCLEOTIDE SEQUENCE [LARGE SCALE GENOMIC DNA]</scope>
    <source>
        <strain evidence="2">Clonal line C1</strain>
    </source>
</reference>
<dbReference type="Gene3D" id="1.10.340.70">
    <property type="match status" value="1"/>
</dbReference>
<dbReference type="InterPro" id="IPR036397">
    <property type="entry name" value="RNaseH_sf"/>
</dbReference>
<proteinExistence type="predicted"/>
<organism evidence="2">
    <name type="scientific">Ooceraea biroi</name>
    <name type="common">Clonal raider ant</name>
    <name type="synonym">Cerapachys biroi</name>
    <dbReference type="NCBI Taxonomy" id="2015173"/>
    <lineage>
        <taxon>Eukaryota</taxon>
        <taxon>Metazoa</taxon>
        <taxon>Ecdysozoa</taxon>
        <taxon>Arthropoda</taxon>
        <taxon>Hexapoda</taxon>
        <taxon>Insecta</taxon>
        <taxon>Pterygota</taxon>
        <taxon>Neoptera</taxon>
        <taxon>Endopterygota</taxon>
        <taxon>Hymenoptera</taxon>
        <taxon>Apocrita</taxon>
        <taxon>Aculeata</taxon>
        <taxon>Formicoidea</taxon>
        <taxon>Formicidae</taxon>
        <taxon>Dorylinae</taxon>
        <taxon>Ooceraea</taxon>
    </lineage>
</organism>
<dbReference type="Pfam" id="PF17921">
    <property type="entry name" value="Integrase_H2C2"/>
    <property type="match status" value="1"/>
</dbReference>
<dbReference type="GO" id="GO:0003676">
    <property type="term" value="F:nucleic acid binding"/>
    <property type="evidence" value="ECO:0007669"/>
    <property type="project" value="InterPro"/>
</dbReference>
<evidence type="ECO:0000313" key="2">
    <source>
        <dbReference type="EMBL" id="RLU25950.1"/>
    </source>
</evidence>
<dbReference type="PANTHER" id="PTHR47331">
    <property type="entry name" value="PHD-TYPE DOMAIN-CONTAINING PROTEIN"/>
    <property type="match status" value="1"/>
</dbReference>
<gene>
    <name evidence="2" type="ORF">DMN91_002113</name>
</gene>
<sequence length="469" mass="53442">MTTDIEKMYCQLVAINQFVIGRALTESDCREIQVHGFCDASSVSYGAVLYIRSIGKRRNVSVRLLCAKSRVAPLKIVTIPRLELCGAVLLIRLFLEVNDVLNVPTVRATFWTDSTIVLHWINTSPHLLKTYVANRVAEIQGVADAGSWRHVKSEENPADALSRGQMPHAFLQNQLWLSGPPWLMNDEGGWPSRVTQTVDVPELRKNVCLATSNSNFDILTRYESYHKLLRVVAHCLRFMTKNKHTGPLRAEEIDEAEIHVLRILQSICFQEEIANLKHNGVPGKGKLANLNPFIDDKGLIRVSGRLRKSDLDFARKHPILLPNRHRVTDNIIREAHIRYYHAGIQTTLSVVRQRFWLLDGRNQVRKIVRNCTRCFRYNAIPVDYKMGDLPQSRVCQATPFASTGIDFCGPFYVKEKKHRNCGRVKVYVCVFVCMTVKALHLEVVSNLTTDGFLAAFYRSKRDASTYLLR</sequence>
<dbReference type="Gene3D" id="3.30.420.10">
    <property type="entry name" value="Ribonuclease H-like superfamily/Ribonuclease H"/>
    <property type="match status" value="1"/>
</dbReference>
<dbReference type="InterPro" id="IPR008042">
    <property type="entry name" value="Retrotrans_Pao"/>
</dbReference>
<dbReference type="AlphaFoldDB" id="A0A3L8DZP4"/>
<dbReference type="Pfam" id="PF05380">
    <property type="entry name" value="Peptidase_A17"/>
    <property type="match status" value="1"/>
</dbReference>